<dbReference type="SUPFAM" id="SSF117070">
    <property type="entry name" value="LEA14-like"/>
    <property type="match status" value="1"/>
</dbReference>
<dbReference type="Proteomes" id="UP001500394">
    <property type="component" value="Unassembled WGS sequence"/>
</dbReference>
<keyword evidence="1" id="KW-0732">Signal</keyword>
<evidence type="ECO:0000313" key="3">
    <source>
        <dbReference type="Proteomes" id="UP001500394"/>
    </source>
</evidence>
<evidence type="ECO:0008006" key="4">
    <source>
        <dbReference type="Google" id="ProtNLM"/>
    </source>
</evidence>
<protein>
    <recommendedName>
        <fullName evidence="4">Late embryogenesis abundant protein</fullName>
    </recommendedName>
</protein>
<accession>A0ABP8QVE3</accession>
<feature type="chain" id="PRO_5045195952" description="Late embryogenesis abundant protein" evidence="1">
    <location>
        <begin position="26"/>
        <end position="205"/>
    </location>
</feature>
<dbReference type="Gene3D" id="2.60.40.1820">
    <property type="match status" value="1"/>
</dbReference>
<dbReference type="RefSeq" id="WP_052258572.1">
    <property type="nucleotide sequence ID" value="NZ_BAABGR010000004.1"/>
</dbReference>
<evidence type="ECO:0000313" key="2">
    <source>
        <dbReference type="EMBL" id="GAA4511088.1"/>
    </source>
</evidence>
<reference evidence="3" key="1">
    <citation type="journal article" date="2019" name="Int. J. Syst. Evol. Microbiol.">
        <title>The Global Catalogue of Microorganisms (GCM) 10K type strain sequencing project: providing services to taxonomists for standard genome sequencing and annotation.</title>
        <authorList>
            <consortium name="The Broad Institute Genomics Platform"/>
            <consortium name="The Broad Institute Genome Sequencing Center for Infectious Disease"/>
            <person name="Wu L."/>
            <person name="Ma J."/>
        </authorList>
    </citation>
    <scope>NUCLEOTIDE SEQUENCE [LARGE SCALE GENOMIC DNA]</scope>
    <source>
        <strain evidence="3">JCM 17858</strain>
    </source>
</reference>
<proteinExistence type="predicted"/>
<evidence type="ECO:0000256" key="1">
    <source>
        <dbReference type="SAM" id="SignalP"/>
    </source>
</evidence>
<dbReference type="PROSITE" id="PS51257">
    <property type="entry name" value="PROKAR_LIPOPROTEIN"/>
    <property type="match status" value="1"/>
</dbReference>
<name>A0ABP8QVE3_9SPHI</name>
<organism evidence="2 3">
    <name type="scientific">Sphingobacterium thermophilum</name>
    <dbReference type="NCBI Taxonomy" id="768534"/>
    <lineage>
        <taxon>Bacteria</taxon>
        <taxon>Pseudomonadati</taxon>
        <taxon>Bacteroidota</taxon>
        <taxon>Sphingobacteriia</taxon>
        <taxon>Sphingobacteriales</taxon>
        <taxon>Sphingobacteriaceae</taxon>
        <taxon>Sphingobacterium</taxon>
    </lineage>
</organism>
<keyword evidence="3" id="KW-1185">Reference proteome</keyword>
<dbReference type="EMBL" id="BAABGR010000004">
    <property type="protein sequence ID" value="GAA4511088.1"/>
    <property type="molecule type" value="Genomic_DNA"/>
</dbReference>
<feature type="signal peptide" evidence="1">
    <location>
        <begin position="1"/>
        <end position="25"/>
    </location>
</feature>
<comment type="caution">
    <text evidence="2">The sequence shown here is derived from an EMBL/GenBank/DDBJ whole genome shotgun (WGS) entry which is preliminary data.</text>
</comment>
<gene>
    <name evidence="2" type="ORF">GCM10023173_03350</name>
</gene>
<sequence>MKRLLLSVAVLLVLMLSGCALNQRAQVEALSKFNYDVTSVQNMRIAGREISSFEADGGISLSSLPGLAVALLTKDLPLEATVNLQMTNPTTTTTKINEFKYLIEIGGKPLFEGAVNENINLAQGQSMIVPLTFRANLFGVAQEQGVEKLLSDLFTRKSNALLALKIKPSVRIGNKNFFYPGYITVDKDFGKSLSKSVSKGLEKLQ</sequence>